<dbReference type="PANTHER" id="PTHR39555">
    <property type="entry name" value="FIMBRIAL ASSEMBLY PROTEIN PILO-LIKE PROTEIN-RELATED"/>
    <property type="match status" value="1"/>
</dbReference>
<accession>A0ABV4AQ52</accession>
<proteinExistence type="predicted"/>
<sequence>MKLLDDLRGLDRNNIGGWPQSVKIFFSVLLFGLVVLLGWYFYVSSQQDDLASLAGKETQLRQEFTTKQAKAVNLDALQQQLDEMKDMLRQLLRQLPSKTEMPELLIDISQTALSAGLQVDSFVPQPEVPKDFYAEKPIQLKMVGSYHQFGTFISGVASLPRVVILTMHDVSLTPEHASKDGTSTDGQLVLQGTVKTYRYLDEDEAAAEAKKNPAKAGGRK</sequence>
<feature type="coiled-coil region" evidence="1">
    <location>
        <begin position="67"/>
        <end position="94"/>
    </location>
</feature>
<dbReference type="InterPro" id="IPR007445">
    <property type="entry name" value="PilO"/>
</dbReference>
<dbReference type="Gene3D" id="1.10.287.540">
    <property type="entry name" value="Helix hairpin bin"/>
    <property type="match status" value="1"/>
</dbReference>
<keyword evidence="1" id="KW-0175">Coiled coil</keyword>
<gene>
    <name evidence="3" type="ORF">AB7878_07430</name>
</gene>
<keyword evidence="4" id="KW-1185">Reference proteome</keyword>
<keyword evidence="2" id="KW-0812">Transmembrane</keyword>
<evidence type="ECO:0000313" key="4">
    <source>
        <dbReference type="Proteomes" id="UP001562159"/>
    </source>
</evidence>
<evidence type="ECO:0000313" key="3">
    <source>
        <dbReference type="EMBL" id="MEY2182246.1"/>
    </source>
</evidence>
<dbReference type="InterPro" id="IPR014717">
    <property type="entry name" value="Transl_elong_EF1B/ribsomal_bS6"/>
</dbReference>
<comment type="caution">
    <text evidence="3">The sequence shown here is derived from an EMBL/GenBank/DDBJ whole genome shotgun (WGS) entry which is preliminary data.</text>
</comment>
<dbReference type="Gene3D" id="3.30.70.60">
    <property type="match status" value="1"/>
</dbReference>
<dbReference type="Proteomes" id="UP001562159">
    <property type="component" value="Unassembled WGS sequence"/>
</dbReference>
<keyword evidence="2" id="KW-0472">Membrane</keyword>
<dbReference type="EMBL" id="JBGBPY010000001">
    <property type="protein sequence ID" value="MEY2182246.1"/>
    <property type="molecule type" value="Genomic_DNA"/>
</dbReference>
<organism evidence="3 4">
    <name type="scientific">Rhodanobacter humi</name>
    <dbReference type="NCBI Taxonomy" id="1888173"/>
    <lineage>
        <taxon>Bacteria</taxon>
        <taxon>Pseudomonadati</taxon>
        <taxon>Pseudomonadota</taxon>
        <taxon>Gammaproteobacteria</taxon>
        <taxon>Lysobacterales</taxon>
        <taxon>Rhodanobacteraceae</taxon>
        <taxon>Rhodanobacter</taxon>
    </lineage>
</organism>
<evidence type="ECO:0000256" key="2">
    <source>
        <dbReference type="SAM" id="Phobius"/>
    </source>
</evidence>
<feature type="transmembrane region" description="Helical" evidence="2">
    <location>
        <begin position="21"/>
        <end position="42"/>
    </location>
</feature>
<keyword evidence="2" id="KW-1133">Transmembrane helix</keyword>
<evidence type="ECO:0000256" key="1">
    <source>
        <dbReference type="SAM" id="Coils"/>
    </source>
</evidence>
<name>A0ABV4AQ52_9GAMM</name>
<dbReference type="PANTHER" id="PTHR39555:SF1">
    <property type="entry name" value="TYPE IV PILUS INNER MEMBRANE COMPONENT PILO"/>
    <property type="match status" value="1"/>
</dbReference>
<dbReference type="PIRSF" id="PIRSF016482">
    <property type="entry name" value="PilO"/>
    <property type="match status" value="1"/>
</dbReference>
<protein>
    <submittedName>
        <fullName evidence="3">Type 4a pilus biogenesis protein PilO</fullName>
    </submittedName>
</protein>
<reference evidence="3 4" key="1">
    <citation type="submission" date="2024-07" db="EMBL/GenBank/DDBJ databases">
        <title>Molecular mechanisms and environmental adaptations of flagellar loss and biofilm growth of Rhodanobacter under environmental stress.</title>
        <authorList>
            <person name="Chen M."/>
        </authorList>
    </citation>
    <scope>NUCLEOTIDE SEQUENCE [LARGE SCALE GENOMIC DNA]</scope>
    <source>
        <strain evidence="3 4">RS22</strain>
    </source>
</reference>
<dbReference type="Pfam" id="PF04350">
    <property type="entry name" value="PilO"/>
    <property type="match status" value="1"/>
</dbReference>